<gene>
    <name evidence="8" type="ORF">GCK72_008931</name>
</gene>
<dbReference type="Gene3D" id="2.60.40.820">
    <property type="entry name" value="Transcription factor, T-box"/>
    <property type="match status" value="1"/>
</dbReference>
<dbReference type="SUPFAM" id="SSF49417">
    <property type="entry name" value="p53-like transcription factors"/>
    <property type="match status" value="1"/>
</dbReference>
<accession>A0A6A5H2H6</accession>
<comment type="subcellular location">
    <subcellularLocation>
        <location evidence="5">Nucleus</location>
    </subcellularLocation>
</comment>
<dbReference type="GeneID" id="9808146"/>
<dbReference type="PANTHER" id="PTHR11267">
    <property type="entry name" value="T-BOX PROTEIN-RELATED"/>
    <property type="match status" value="1"/>
</dbReference>
<name>A0A6A5H2H6_CAERE</name>
<dbReference type="PRINTS" id="PR00937">
    <property type="entry name" value="TBOX"/>
</dbReference>
<evidence type="ECO:0000256" key="5">
    <source>
        <dbReference type="PROSITE-ProRule" id="PRU00201"/>
    </source>
</evidence>
<feature type="region of interest" description="Disordered" evidence="6">
    <location>
        <begin position="182"/>
        <end position="204"/>
    </location>
</feature>
<dbReference type="KEGG" id="crq:GCK72_008931"/>
<dbReference type="InterPro" id="IPR036960">
    <property type="entry name" value="T-box_sf"/>
</dbReference>
<evidence type="ECO:0000256" key="3">
    <source>
        <dbReference type="ARBA" id="ARBA00023163"/>
    </source>
</evidence>
<dbReference type="RefSeq" id="XP_003095932.2">
    <property type="nucleotide sequence ID" value="XM_003095884.2"/>
</dbReference>
<organism evidence="8 9">
    <name type="scientific">Caenorhabditis remanei</name>
    <name type="common">Caenorhabditis vulgaris</name>
    <dbReference type="NCBI Taxonomy" id="31234"/>
    <lineage>
        <taxon>Eukaryota</taxon>
        <taxon>Metazoa</taxon>
        <taxon>Ecdysozoa</taxon>
        <taxon>Nematoda</taxon>
        <taxon>Chromadorea</taxon>
        <taxon>Rhabditida</taxon>
        <taxon>Rhabditina</taxon>
        <taxon>Rhabditomorpha</taxon>
        <taxon>Rhabditoidea</taxon>
        <taxon>Rhabditidae</taxon>
        <taxon>Peloderinae</taxon>
        <taxon>Caenorhabditis</taxon>
    </lineage>
</organism>
<dbReference type="AlphaFoldDB" id="A0A6A5H2H6"/>
<comment type="caution">
    <text evidence="8">The sequence shown here is derived from an EMBL/GenBank/DDBJ whole genome shotgun (WGS) entry which is preliminary data.</text>
</comment>
<dbReference type="Proteomes" id="UP000483820">
    <property type="component" value="Chromosome III"/>
</dbReference>
<dbReference type="GO" id="GO:0000785">
    <property type="term" value="C:chromatin"/>
    <property type="evidence" value="ECO:0007669"/>
    <property type="project" value="TreeGrafter"/>
</dbReference>
<dbReference type="CTD" id="9808146"/>
<comment type="caution">
    <text evidence="5">Lacks conserved residue(s) required for the propagation of feature annotation.</text>
</comment>
<keyword evidence="1" id="KW-0805">Transcription regulation</keyword>
<sequence length="348" mass="40161">MPSTFQVKFQDEHLWRQPEQIMEMIANKEGTPLTPGIAFLVNGLDENGKYEVKVSMERVGYDRYTYTDGAWQISTKRKAAPMYLNREVSHKDGVKTGKEWMSEMIKFDEVRITNNKSNESKDNFIFTETMHLYRPVITFKNIDTTQSPIYHSDPLFNFIPVTIYQHTSIGKWKAKNNKFATKKHGGLGSDKSGRKEKNVRAPTTTTVDVKASVNTVSTNPVDNSIFAGCSSKPVYYFPNLKPVWNQDEVKNQRNPLARKENIQPADVTINPVVPPSDFVQMDPSYNQQYNGYYNQHTMPDYSLPLQYSNNAYYPRTNNNYWNYTPTAYYPPIGGNENLPPPPQYPFYY</sequence>
<protein>
    <recommendedName>
        <fullName evidence="7">T-box domain-containing protein</fullName>
    </recommendedName>
</protein>
<keyword evidence="2 5" id="KW-0238">DNA-binding</keyword>
<dbReference type="GO" id="GO:0045893">
    <property type="term" value="P:positive regulation of DNA-templated transcription"/>
    <property type="evidence" value="ECO:0007669"/>
    <property type="project" value="InterPro"/>
</dbReference>
<evidence type="ECO:0000256" key="6">
    <source>
        <dbReference type="SAM" id="MobiDB-lite"/>
    </source>
</evidence>
<feature type="domain" description="T-box" evidence="7">
    <location>
        <begin position="9"/>
        <end position="180"/>
    </location>
</feature>
<evidence type="ECO:0000256" key="1">
    <source>
        <dbReference type="ARBA" id="ARBA00023015"/>
    </source>
</evidence>
<dbReference type="EMBL" id="WUAV01000003">
    <property type="protein sequence ID" value="KAF1760682.1"/>
    <property type="molecule type" value="Genomic_DNA"/>
</dbReference>
<proteinExistence type="predicted"/>
<dbReference type="InterPro" id="IPR001699">
    <property type="entry name" value="TF_T-box"/>
</dbReference>
<dbReference type="GO" id="GO:0005634">
    <property type="term" value="C:nucleus"/>
    <property type="evidence" value="ECO:0007669"/>
    <property type="project" value="UniProtKB-SubCell"/>
</dbReference>
<evidence type="ECO:0000259" key="7">
    <source>
        <dbReference type="PROSITE" id="PS50252"/>
    </source>
</evidence>
<dbReference type="PROSITE" id="PS50252">
    <property type="entry name" value="TBOX_3"/>
    <property type="match status" value="1"/>
</dbReference>
<keyword evidence="3" id="KW-0804">Transcription</keyword>
<dbReference type="InterPro" id="IPR046360">
    <property type="entry name" value="T-box_DNA-bd"/>
</dbReference>
<keyword evidence="4 5" id="KW-0539">Nucleus</keyword>
<dbReference type="CDD" id="cd00182">
    <property type="entry name" value="T-box"/>
    <property type="match status" value="1"/>
</dbReference>
<dbReference type="SMART" id="SM00425">
    <property type="entry name" value="TBOX"/>
    <property type="match status" value="1"/>
</dbReference>
<dbReference type="PANTHER" id="PTHR11267:SF196">
    <property type="entry name" value="T-BOX PROTEIN 30_42-RELATED"/>
    <property type="match status" value="1"/>
</dbReference>
<dbReference type="GO" id="GO:0001708">
    <property type="term" value="P:cell fate specification"/>
    <property type="evidence" value="ECO:0007669"/>
    <property type="project" value="TreeGrafter"/>
</dbReference>
<reference evidence="8 9" key="1">
    <citation type="submission" date="2019-12" db="EMBL/GenBank/DDBJ databases">
        <title>Chromosome-level assembly of the Caenorhabditis remanei genome.</title>
        <authorList>
            <person name="Teterina A.A."/>
            <person name="Willis J.H."/>
            <person name="Phillips P.C."/>
        </authorList>
    </citation>
    <scope>NUCLEOTIDE SEQUENCE [LARGE SCALE GENOMIC DNA]</scope>
    <source>
        <strain evidence="8 9">PX506</strain>
        <tissue evidence="8">Whole organism</tissue>
    </source>
</reference>
<dbReference type="InterPro" id="IPR008967">
    <property type="entry name" value="p53-like_TF_DNA-bd_sf"/>
</dbReference>
<evidence type="ECO:0000313" key="8">
    <source>
        <dbReference type="EMBL" id="KAF1760682.1"/>
    </source>
</evidence>
<dbReference type="GO" id="GO:0000981">
    <property type="term" value="F:DNA-binding transcription factor activity, RNA polymerase II-specific"/>
    <property type="evidence" value="ECO:0007669"/>
    <property type="project" value="TreeGrafter"/>
</dbReference>
<evidence type="ECO:0000256" key="2">
    <source>
        <dbReference type="ARBA" id="ARBA00023125"/>
    </source>
</evidence>
<dbReference type="GO" id="GO:0000978">
    <property type="term" value="F:RNA polymerase II cis-regulatory region sequence-specific DNA binding"/>
    <property type="evidence" value="ECO:0007669"/>
    <property type="project" value="InterPro"/>
</dbReference>
<evidence type="ECO:0000256" key="4">
    <source>
        <dbReference type="ARBA" id="ARBA00023242"/>
    </source>
</evidence>
<dbReference type="Pfam" id="PF00907">
    <property type="entry name" value="T-box"/>
    <property type="match status" value="1"/>
</dbReference>
<evidence type="ECO:0000313" key="9">
    <source>
        <dbReference type="Proteomes" id="UP000483820"/>
    </source>
</evidence>